<reference evidence="2 3" key="1">
    <citation type="submission" date="2024-05" db="EMBL/GenBank/DDBJ databases">
        <title>Genetic variation in Jamaican populations of the coffee berry borer (Hypothenemus hampei).</title>
        <authorList>
            <person name="Errbii M."/>
            <person name="Myrie A."/>
        </authorList>
    </citation>
    <scope>NUCLEOTIDE SEQUENCE [LARGE SCALE GENOMIC DNA]</scope>
    <source>
        <strain evidence="2">JA-Hopewell-2020-01-JO</strain>
        <tissue evidence="2">Whole body</tissue>
    </source>
</reference>
<dbReference type="EMBL" id="JBDJPC010000009">
    <property type="protein sequence ID" value="KAL1491956.1"/>
    <property type="molecule type" value="Genomic_DNA"/>
</dbReference>
<accession>A0ABD1EC32</accession>
<comment type="caution">
    <text evidence="2">The sequence shown here is derived from an EMBL/GenBank/DDBJ whole genome shotgun (WGS) entry which is preliminary data.</text>
</comment>
<evidence type="ECO:0000256" key="1">
    <source>
        <dbReference type="SAM" id="SignalP"/>
    </source>
</evidence>
<evidence type="ECO:0000313" key="3">
    <source>
        <dbReference type="Proteomes" id="UP001566132"/>
    </source>
</evidence>
<organism evidence="2 3">
    <name type="scientific">Hypothenemus hampei</name>
    <name type="common">Coffee berry borer</name>
    <dbReference type="NCBI Taxonomy" id="57062"/>
    <lineage>
        <taxon>Eukaryota</taxon>
        <taxon>Metazoa</taxon>
        <taxon>Ecdysozoa</taxon>
        <taxon>Arthropoda</taxon>
        <taxon>Hexapoda</taxon>
        <taxon>Insecta</taxon>
        <taxon>Pterygota</taxon>
        <taxon>Neoptera</taxon>
        <taxon>Endopterygota</taxon>
        <taxon>Coleoptera</taxon>
        <taxon>Polyphaga</taxon>
        <taxon>Cucujiformia</taxon>
        <taxon>Curculionidae</taxon>
        <taxon>Scolytinae</taxon>
        <taxon>Hypothenemus</taxon>
    </lineage>
</organism>
<sequence length="235" mass="26571">MLKISLIFLITLVPRVVPNPLPGKHYSKSDNSERILYDQRQEGDWNIRADLKNFVILIVPKTGQVEAEEPQSPTAGLLDFFTKSHTKHPKKQIKNQSGGEALHFIESKTAPYHVDITKSSGSHLMNEEILATQTPPVVLPVSKSVEAESNPVLRQLRSTRFNQAFVLTVPDEEFVLTKMEDKKKVVKKDGFKKKIKEEMMLLGAVEQCGPDMFRDAEGVCRFKKVLNQSNESVEK</sequence>
<evidence type="ECO:0000313" key="2">
    <source>
        <dbReference type="EMBL" id="KAL1491956.1"/>
    </source>
</evidence>
<gene>
    <name evidence="2" type="ORF">ABEB36_012470</name>
</gene>
<feature type="signal peptide" evidence="1">
    <location>
        <begin position="1"/>
        <end position="18"/>
    </location>
</feature>
<feature type="chain" id="PRO_5044873504" evidence="1">
    <location>
        <begin position="19"/>
        <end position="235"/>
    </location>
</feature>
<proteinExistence type="predicted"/>
<dbReference type="AlphaFoldDB" id="A0ABD1EC32"/>
<name>A0ABD1EC32_HYPHA</name>
<keyword evidence="3" id="KW-1185">Reference proteome</keyword>
<keyword evidence="1" id="KW-0732">Signal</keyword>
<protein>
    <submittedName>
        <fullName evidence="2">Uncharacterized protein</fullName>
    </submittedName>
</protein>
<dbReference type="Proteomes" id="UP001566132">
    <property type="component" value="Unassembled WGS sequence"/>
</dbReference>